<dbReference type="EMBL" id="CDPU01000100">
    <property type="protein sequence ID" value="CEO57414.1"/>
    <property type="molecule type" value="Genomic_DNA"/>
</dbReference>
<sequence length="402" mass="43646">MPLGRYFGREVWGPQSSLGALTFFGWTLGVAGTCVFTGEYIAAFANLVVPNYLAKSYHVFLISTANAVLAIVINVLAVKLLHGLNKTMIVLFNAAAFYIFVVLLVKAQPKVSAYDALVKVVNETGWSSDGFVFLCGFLPGLLTVCLPDASAHLAEEIPQPQRNVPIVILLERNYWIRHGYRSCFCTVAPENLMKPLAGVPILQIAKDTWDNHGWVITVAIIMLLVPLNGAIAITTGGSRLLWAFAKCGGILGGRRLGNTNVKLQVPANAVCATAILALLLSLLLFGPTTVLNGIFGSSGICMAVSYFLPILFMLLTDRKTFDERRHFNFGKWGRLINIAALVWLVVTVVSLSLPLYSPVTMGNMNWAGVVFLGLVVLLMGNWVTVKDSYTIPKPLCLAVSRG</sequence>
<feature type="transmembrane region" description="Helical" evidence="6">
    <location>
        <begin position="20"/>
        <end position="47"/>
    </location>
</feature>
<keyword evidence="5 6" id="KW-0472">Membrane</keyword>
<accession>A0A0B7KJV2</accession>
<feature type="transmembrane region" description="Helical" evidence="6">
    <location>
        <begin position="87"/>
        <end position="105"/>
    </location>
</feature>
<dbReference type="PANTHER" id="PTHR45649:SF16">
    <property type="entry name" value="7-KETO 8-AMINOPELARGONIC ACID TRANSPORTER"/>
    <property type="match status" value="1"/>
</dbReference>
<proteinExistence type="predicted"/>
<feature type="transmembrane region" description="Helical" evidence="6">
    <location>
        <begin position="363"/>
        <end position="383"/>
    </location>
</feature>
<feature type="transmembrane region" description="Helical" evidence="6">
    <location>
        <begin position="294"/>
        <end position="315"/>
    </location>
</feature>
<name>A0A0B7KJV2_BIOOC</name>
<keyword evidence="3 6" id="KW-0812">Transmembrane</keyword>
<feature type="transmembrane region" description="Helical" evidence="6">
    <location>
        <begin position="269"/>
        <end position="288"/>
    </location>
</feature>
<organism evidence="7">
    <name type="scientific">Bionectria ochroleuca</name>
    <name type="common">Gliocladium roseum</name>
    <dbReference type="NCBI Taxonomy" id="29856"/>
    <lineage>
        <taxon>Eukaryota</taxon>
        <taxon>Fungi</taxon>
        <taxon>Dikarya</taxon>
        <taxon>Ascomycota</taxon>
        <taxon>Pezizomycotina</taxon>
        <taxon>Sordariomycetes</taxon>
        <taxon>Hypocreomycetidae</taxon>
        <taxon>Hypocreales</taxon>
        <taxon>Bionectriaceae</taxon>
        <taxon>Clonostachys</taxon>
    </lineage>
</organism>
<dbReference type="PANTHER" id="PTHR45649">
    <property type="entry name" value="AMINO-ACID PERMEASE BAT1"/>
    <property type="match status" value="1"/>
</dbReference>
<evidence type="ECO:0008006" key="8">
    <source>
        <dbReference type="Google" id="ProtNLM"/>
    </source>
</evidence>
<dbReference type="GO" id="GO:0022857">
    <property type="term" value="F:transmembrane transporter activity"/>
    <property type="evidence" value="ECO:0007669"/>
    <property type="project" value="InterPro"/>
</dbReference>
<feature type="transmembrane region" description="Helical" evidence="6">
    <location>
        <begin position="335"/>
        <end position="357"/>
    </location>
</feature>
<evidence type="ECO:0000256" key="3">
    <source>
        <dbReference type="ARBA" id="ARBA00022692"/>
    </source>
</evidence>
<evidence type="ECO:0000256" key="1">
    <source>
        <dbReference type="ARBA" id="ARBA00004141"/>
    </source>
</evidence>
<evidence type="ECO:0000256" key="2">
    <source>
        <dbReference type="ARBA" id="ARBA00022448"/>
    </source>
</evidence>
<dbReference type="GO" id="GO:0016020">
    <property type="term" value="C:membrane"/>
    <property type="evidence" value="ECO:0007669"/>
    <property type="project" value="UniProtKB-SubCell"/>
</dbReference>
<evidence type="ECO:0000313" key="7">
    <source>
        <dbReference type="EMBL" id="CEO57414.1"/>
    </source>
</evidence>
<dbReference type="PIRSF" id="PIRSF006060">
    <property type="entry name" value="AA_transporter"/>
    <property type="match status" value="1"/>
</dbReference>
<dbReference type="InterPro" id="IPR002293">
    <property type="entry name" value="AA/rel_permease1"/>
</dbReference>
<reference evidence="7" key="1">
    <citation type="submission" date="2015-01" db="EMBL/GenBank/DDBJ databases">
        <authorList>
            <person name="Durling Mikael"/>
        </authorList>
    </citation>
    <scope>NUCLEOTIDE SEQUENCE</scope>
</reference>
<feature type="transmembrane region" description="Helical" evidence="6">
    <location>
        <begin position="213"/>
        <end position="234"/>
    </location>
</feature>
<gene>
    <name evidence="7" type="ORF">BN869_000013472_1</name>
</gene>
<dbReference type="AlphaFoldDB" id="A0A0B7KJV2"/>
<keyword evidence="4 6" id="KW-1133">Transmembrane helix</keyword>
<protein>
    <recommendedName>
        <fullName evidence="8">Amino acid permease/ SLC12A domain-containing protein</fullName>
    </recommendedName>
</protein>
<evidence type="ECO:0000256" key="5">
    <source>
        <dbReference type="ARBA" id="ARBA00023136"/>
    </source>
</evidence>
<evidence type="ECO:0000256" key="4">
    <source>
        <dbReference type="ARBA" id="ARBA00022989"/>
    </source>
</evidence>
<keyword evidence="2" id="KW-0813">Transport</keyword>
<dbReference type="Gene3D" id="1.20.1740.10">
    <property type="entry name" value="Amino acid/polyamine transporter I"/>
    <property type="match status" value="1"/>
</dbReference>
<dbReference type="Pfam" id="PF13520">
    <property type="entry name" value="AA_permease_2"/>
    <property type="match status" value="1"/>
</dbReference>
<evidence type="ECO:0000256" key="6">
    <source>
        <dbReference type="SAM" id="Phobius"/>
    </source>
</evidence>
<comment type="subcellular location">
    <subcellularLocation>
        <location evidence="1">Membrane</location>
        <topology evidence="1">Multi-pass membrane protein</topology>
    </subcellularLocation>
</comment>
<feature type="transmembrane region" description="Helical" evidence="6">
    <location>
        <begin position="59"/>
        <end position="81"/>
    </location>
</feature>